<name>A0AAV4CPU2_9GAST</name>
<evidence type="ECO:0000256" key="1">
    <source>
        <dbReference type="SAM" id="MobiDB-lite"/>
    </source>
</evidence>
<organism evidence="2 3">
    <name type="scientific">Plakobranchus ocellatus</name>
    <dbReference type="NCBI Taxonomy" id="259542"/>
    <lineage>
        <taxon>Eukaryota</taxon>
        <taxon>Metazoa</taxon>
        <taxon>Spiralia</taxon>
        <taxon>Lophotrochozoa</taxon>
        <taxon>Mollusca</taxon>
        <taxon>Gastropoda</taxon>
        <taxon>Heterobranchia</taxon>
        <taxon>Euthyneura</taxon>
        <taxon>Panpulmonata</taxon>
        <taxon>Sacoglossa</taxon>
        <taxon>Placobranchoidea</taxon>
        <taxon>Plakobranchidae</taxon>
        <taxon>Plakobranchus</taxon>
    </lineage>
</organism>
<protein>
    <recommendedName>
        <fullName evidence="4">Secreted protein</fullName>
    </recommendedName>
</protein>
<feature type="region of interest" description="Disordered" evidence="1">
    <location>
        <begin position="45"/>
        <end position="119"/>
    </location>
</feature>
<comment type="caution">
    <text evidence="2">The sequence shown here is derived from an EMBL/GenBank/DDBJ whole genome shotgun (WGS) entry which is preliminary data.</text>
</comment>
<keyword evidence="3" id="KW-1185">Reference proteome</keyword>
<dbReference type="Proteomes" id="UP000735302">
    <property type="component" value="Unassembled WGS sequence"/>
</dbReference>
<feature type="compositionally biased region" description="Polar residues" evidence="1">
    <location>
        <begin position="61"/>
        <end position="90"/>
    </location>
</feature>
<dbReference type="EMBL" id="BLXT01006839">
    <property type="protein sequence ID" value="GFO33917.1"/>
    <property type="molecule type" value="Genomic_DNA"/>
</dbReference>
<evidence type="ECO:0008006" key="4">
    <source>
        <dbReference type="Google" id="ProtNLM"/>
    </source>
</evidence>
<accession>A0AAV4CPU2</accession>
<evidence type="ECO:0000313" key="3">
    <source>
        <dbReference type="Proteomes" id="UP000735302"/>
    </source>
</evidence>
<evidence type="ECO:0000313" key="2">
    <source>
        <dbReference type="EMBL" id="GFO33917.1"/>
    </source>
</evidence>
<gene>
    <name evidence="2" type="ORF">PoB_006042200</name>
</gene>
<sequence length="138" mass="15570">MLRAATVSRIMRGHVMAFFCPLSHRAIGVRPGYFRRVDRLHAYQPNTRNTHQPHAAARRNTPATLEQPNTTDKYAANTNHTIHTQQSHTKSIPAISATDRSQNSHKQQPHQPPQPHTTGTAITLTTYISETRHPQQPC</sequence>
<dbReference type="AlphaFoldDB" id="A0AAV4CPU2"/>
<reference evidence="2 3" key="1">
    <citation type="journal article" date="2021" name="Elife">
        <title>Chloroplast acquisition without the gene transfer in kleptoplastic sea slugs, Plakobranchus ocellatus.</title>
        <authorList>
            <person name="Maeda T."/>
            <person name="Takahashi S."/>
            <person name="Yoshida T."/>
            <person name="Shimamura S."/>
            <person name="Takaki Y."/>
            <person name="Nagai Y."/>
            <person name="Toyoda A."/>
            <person name="Suzuki Y."/>
            <person name="Arimoto A."/>
            <person name="Ishii H."/>
            <person name="Satoh N."/>
            <person name="Nishiyama T."/>
            <person name="Hasebe M."/>
            <person name="Maruyama T."/>
            <person name="Minagawa J."/>
            <person name="Obokata J."/>
            <person name="Shigenobu S."/>
        </authorList>
    </citation>
    <scope>NUCLEOTIDE SEQUENCE [LARGE SCALE GENOMIC DNA]</scope>
</reference>
<proteinExistence type="predicted"/>